<gene>
    <name evidence="3" type="ORF">BCR33DRAFT_766688</name>
</gene>
<sequence>MHLLSFAAALSLSQLGCNAQSSGCPLSSAPFASVPSIKYAKNFAVTGSTDYMLTLKVGSQTITLSACNNPSGSVTGAITVPVASVGVQQQTVTGFLQRLNKEAAITAIGASFATTPCSLSNASASGSSTVTFGSGAIDVQTAIQSEQSALAQAEWIVFFDAFFAFTGQGTASFATTVNTYSCLKQKAASYVSSKAGVAGAQPVAVISAVDLSSNTVVTPEPALTTFWKSILSDAGVVPLVASDVSSFQNLARTADFVVDVTNEGTKSYDLALWSKIYSLNTETPGYYFLNGFNSFIFRFDKLVTTNGFDDFENSAPSQPETLLADIIGMLSSKTFDSKWAPTWARNLAYSAGYRTVSSNCPSSFSLSYSFCNTSPFNPTIGRFFNPTGTTPLPGAPGYQQSNSTAITTTLIGGIVGGIIAGLALIALRIYLIGRKRALNGIDKPGQSYFGWVKDAIAGRQFATLEEEGGVVAERIEAVHATRNTNGIQGGALGSESAGALN</sequence>
<dbReference type="AlphaFoldDB" id="A0A1Y2C7I1"/>
<evidence type="ECO:0000313" key="3">
    <source>
        <dbReference type="EMBL" id="ORY42983.1"/>
    </source>
</evidence>
<evidence type="ECO:0000256" key="2">
    <source>
        <dbReference type="SAM" id="SignalP"/>
    </source>
</evidence>
<keyword evidence="1" id="KW-1133">Transmembrane helix</keyword>
<evidence type="ECO:0000256" key="1">
    <source>
        <dbReference type="SAM" id="Phobius"/>
    </source>
</evidence>
<reference evidence="3 4" key="1">
    <citation type="submission" date="2016-07" db="EMBL/GenBank/DDBJ databases">
        <title>Pervasive Adenine N6-methylation of Active Genes in Fungi.</title>
        <authorList>
            <consortium name="DOE Joint Genome Institute"/>
            <person name="Mondo S.J."/>
            <person name="Dannebaum R.O."/>
            <person name="Kuo R.C."/>
            <person name="Labutti K."/>
            <person name="Haridas S."/>
            <person name="Kuo A."/>
            <person name="Salamov A."/>
            <person name="Ahrendt S.R."/>
            <person name="Lipzen A."/>
            <person name="Sullivan W."/>
            <person name="Andreopoulos W.B."/>
            <person name="Clum A."/>
            <person name="Lindquist E."/>
            <person name="Daum C."/>
            <person name="Ramamoorthy G.K."/>
            <person name="Gryganskyi A."/>
            <person name="Culley D."/>
            <person name="Magnuson J.K."/>
            <person name="James T.Y."/>
            <person name="O'Malley M.A."/>
            <person name="Stajich J.E."/>
            <person name="Spatafora J.W."/>
            <person name="Visel A."/>
            <person name="Grigoriev I.V."/>
        </authorList>
    </citation>
    <scope>NUCLEOTIDE SEQUENCE [LARGE SCALE GENOMIC DNA]</scope>
    <source>
        <strain evidence="3 4">JEL800</strain>
    </source>
</reference>
<protein>
    <recommendedName>
        <fullName evidence="5">Periplasmic binding protein-like II</fullName>
    </recommendedName>
</protein>
<comment type="caution">
    <text evidence="3">The sequence shown here is derived from an EMBL/GenBank/DDBJ whole genome shotgun (WGS) entry which is preliminary data.</text>
</comment>
<keyword evidence="1" id="KW-0472">Membrane</keyword>
<dbReference type="Proteomes" id="UP000193642">
    <property type="component" value="Unassembled WGS sequence"/>
</dbReference>
<feature type="transmembrane region" description="Helical" evidence="1">
    <location>
        <begin position="410"/>
        <end position="431"/>
    </location>
</feature>
<feature type="chain" id="PRO_5011001927" description="Periplasmic binding protein-like II" evidence="2">
    <location>
        <begin position="20"/>
        <end position="501"/>
    </location>
</feature>
<evidence type="ECO:0000313" key="4">
    <source>
        <dbReference type="Proteomes" id="UP000193642"/>
    </source>
</evidence>
<keyword evidence="4" id="KW-1185">Reference proteome</keyword>
<keyword evidence="2" id="KW-0732">Signal</keyword>
<accession>A0A1Y2C7I1</accession>
<dbReference type="PANTHER" id="PTHR38360">
    <property type="entry name" value="OS03G0120000 PROTEIN"/>
    <property type="match status" value="1"/>
</dbReference>
<keyword evidence="1" id="KW-0812">Transmembrane</keyword>
<dbReference type="EMBL" id="MCGO01000026">
    <property type="protein sequence ID" value="ORY42983.1"/>
    <property type="molecule type" value="Genomic_DNA"/>
</dbReference>
<proteinExistence type="predicted"/>
<dbReference type="PANTHER" id="PTHR38360:SF1">
    <property type="entry name" value="F12P19.7"/>
    <property type="match status" value="1"/>
</dbReference>
<name>A0A1Y2C7I1_9FUNG</name>
<feature type="signal peptide" evidence="2">
    <location>
        <begin position="1"/>
        <end position="19"/>
    </location>
</feature>
<dbReference type="STRING" id="329046.A0A1Y2C7I1"/>
<evidence type="ECO:0008006" key="5">
    <source>
        <dbReference type="Google" id="ProtNLM"/>
    </source>
</evidence>
<dbReference type="OrthoDB" id="2130912at2759"/>
<organism evidence="3 4">
    <name type="scientific">Rhizoclosmatium globosum</name>
    <dbReference type="NCBI Taxonomy" id="329046"/>
    <lineage>
        <taxon>Eukaryota</taxon>
        <taxon>Fungi</taxon>
        <taxon>Fungi incertae sedis</taxon>
        <taxon>Chytridiomycota</taxon>
        <taxon>Chytridiomycota incertae sedis</taxon>
        <taxon>Chytridiomycetes</taxon>
        <taxon>Chytridiales</taxon>
        <taxon>Chytriomycetaceae</taxon>
        <taxon>Rhizoclosmatium</taxon>
    </lineage>
</organism>